<reference evidence="2" key="1">
    <citation type="submission" date="2024-02" db="EMBL/GenBank/DDBJ databases">
        <title>Exploring bacterial hosts of class 1 integrons in salad vegetable microbiomes with epicPCR.</title>
        <authorList>
            <person name="Qi Q."/>
            <person name="Ghaly T.M."/>
            <person name="Gillings M.R."/>
            <person name="Tetu S.G."/>
        </authorList>
    </citation>
    <scope>NUCLEOTIDE SEQUENCE [LARGE SCALE GENOMIC DNA]</scope>
    <source>
        <strain evidence="2">S2-2023-2</strain>
    </source>
</reference>
<name>A0ABZ2H3B2_9PSED</name>
<dbReference type="EMBL" id="CP146072">
    <property type="protein sequence ID" value="WWR36428.1"/>
    <property type="molecule type" value="Genomic_DNA"/>
</dbReference>
<evidence type="ECO:0000313" key="1">
    <source>
        <dbReference type="EMBL" id="WWR36428.1"/>
    </source>
</evidence>
<keyword evidence="2" id="KW-1185">Reference proteome</keyword>
<dbReference type="Proteomes" id="UP001369248">
    <property type="component" value="Chromosome"/>
</dbReference>
<evidence type="ECO:0000313" key="2">
    <source>
        <dbReference type="Proteomes" id="UP001369248"/>
    </source>
</evidence>
<protein>
    <recommendedName>
        <fullName evidence="3">Integrase</fullName>
    </recommendedName>
</protein>
<sequence length="400" mass="45654">MGSIPRPCFETLKEFAKLDPDSVDGELSVIQDFLNQCPASSLSTKSYLLVKQFLIKHTEPTRYTNYRSCIERLLLWSILEAKKSITDLNEGDIQEFMSFCTSPPNSWVADKFCRRFTPGKLKQAIGFNPAWRPFRFEQPFIGGGRSRIVYMAGRGALAMQMSVVASFFMHLHYSDLIAINPAQRLHAAGFYAISLPVHTGANVFTDEEFAVLMLTLNNLANRDIKHERTLLMIASVYYLRLQPSEIDSLGGDLTISAMRLMQDGTYDLVEEKFPSNHAWKIHPEFVDHYINRYRKKFGQQSIPLEHDHTLLLGKIRGKDSISSAHARLLFRTVCQAVIDRLIESGCVVSPDSGFRKASLLWLRETSMHHSSRTLGMDDVIRLVRKSNAETAYQRFFAWRS</sequence>
<gene>
    <name evidence="1" type="ORF">V6B39_15645</name>
</gene>
<organism evidence="1 2">
    <name type="scientific">Pseudomonas bubulae</name>
    <dbReference type="NCBI Taxonomy" id="2316085"/>
    <lineage>
        <taxon>Bacteria</taxon>
        <taxon>Pseudomonadati</taxon>
        <taxon>Pseudomonadota</taxon>
        <taxon>Gammaproteobacteria</taxon>
        <taxon>Pseudomonadales</taxon>
        <taxon>Pseudomonadaceae</taxon>
        <taxon>Pseudomonas</taxon>
    </lineage>
</organism>
<proteinExistence type="predicted"/>
<accession>A0ABZ2H3B2</accession>
<dbReference type="RefSeq" id="WP_338660104.1">
    <property type="nucleotide sequence ID" value="NZ_CP146072.1"/>
</dbReference>
<evidence type="ECO:0008006" key="3">
    <source>
        <dbReference type="Google" id="ProtNLM"/>
    </source>
</evidence>